<keyword evidence="1 6" id="KW-0378">Hydrolase</keyword>
<keyword evidence="2" id="KW-0442">Lipid degradation</keyword>
<dbReference type="AlphaFoldDB" id="A0A4R4TU09"/>
<dbReference type="Gene3D" id="3.40.50.1820">
    <property type="entry name" value="alpha/beta hydrolase"/>
    <property type="match status" value="1"/>
</dbReference>
<keyword evidence="5" id="KW-0732">Signal</keyword>
<proteinExistence type="predicted"/>
<comment type="caution">
    <text evidence="6">The sequence shown here is derived from an EMBL/GenBank/DDBJ whole genome shotgun (WGS) entry which is preliminary data.</text>
</comment>
<reference evidence="6 7" key="1">
    <citation type="submission" date="2019-03" db="EMBL/GenBank/DDBJ databases">
        <title>Draft genome sequences of novel Actinobacteria.</title>
        <authorList>
            <person name="Sahin N."/>
            <person name="Ay H."/>
            <person name="Saygin H."/>
        </authorList>
    </citation>
    <scope>NUCLEOTIDE SEQUENCE [LARGE SCALE GENOMIC DNA]</scope>
    <source>
        <strain evidence="6 7">DSM 41900</strain>
    </source>
</reference>
<dbReference type="SUPFAM" id="SSF53474">
    <property type="entry name" value="alpha/beta-Hydrolases"/>
    <property type="match status" value="1"/>
</dbReference>
<dbReference type="GO" id="GO:0003847">
    <property type="term" value="F:1-alkyl-2-acetylglycerophosphocholine esterase activity"/>
    <property type="evidence" value="ECO:0007669"/>
    <property type="project" value="TreeGrafter"/>
</dbReference>
<evidence type="ECO:0000256" key="3">
    <source>
        <dbReference type="ARBA" id="ARBA00023098"/>
    </source>
</evidence>
<evidence type="ECO:0000313" key="6">
    <source>
        <dbReference type="EMBL" id="TDC79032.1"/>
    </source>
</evidence>
<dbReference type="InterPro" id="IPR029058">
    <property type="entry name" value="AB_hydrolase_fold"/>
</dbReference>
<dbReference type="OrthoDB" id="569821at2"/>
<dbReference type="GO" id="GO:0016042">
    <property type="term" value="P:lipid catabolic process"/>
    <property type="evidence" value="ECO:0007669"/>
    <property type="project" value="UniProtKB-KW"/>
</dbReference>
<keyword evidence="3" id="KW-0443">Lipid metabolism</keyword>
<dbReference type="PANTHER" id="PTHR10272:SF0">
    <property type="entry name" value="PLATELET-ACTIVATING FACTOR ACETYLHYDROLASE"/>
    <property type="match status" value="1"/>
</dbReference>
<protein>
    <submittedName>
        <fullName evidence="6">Alpha/beta hydrolase</fullName>
    </submittedName>
</protein>
<keyword evidence="7" id="KW-1185">Reference proteome</keyword>
<evidence type="ECO:0000256" key="2">
    <source>
        <dbReference type="ARBA" id="ARBA00022963"/>
    </source>
</evidence>
<dbReference type="PANTHER" id="PTHR10272">
    <property type="entry name" value="PLATELET-ACTIVATING FACTOR ACETYLHYDROLASE"/>
    <property type="match status" value="1"/>
</dbReference>
<evidence type="ECO:0000256" key="1">
    <source>
        <dbReference type="ARBA" id="ARBA00022801"/>
    </source>
</evidence>
<accession>A0A4R4TU09</accession>
<dbReference type="EMBL" id="SMKI01000023">
    <property type="protein sequence ID" value="TDC79032.1"/>
    <property type="molecule type" value="Genomic_DNA"/>
</dbReference>
<organism evidence="6 7">
    <name type="scientific">Streptomyces hainanensis</name>
    <dbReference type="NCBI Taxonomy" id="402648"/>
    <lineage>
        <taxon>Bacteria</taxon>
        <taxon>Bacillati</taxon>
        <taxon>Actinomycetota</taxon>
        <taxon>Actinomycetes</taxon>
        <taxon>Kitasatosporales</taxon>
        <taxon>Streptomycetaceae</taxon>
        <taxon>Streptomyces</taxon>
    </lineage>
</organism>
<sequence length="395" mass="40721">MKFVISRGAATVAAGLALALAVPLASTAAAAGAAAPAPASGPPTDQASVDLRLPEPTGPSAVGRDTLHLVDTARADPWVPAAGARELLVSMFYPARAGTGRPAPYLAAEEARLLLESQRLEGVVTAEEVAATRITSRVGARPAAGRHPLVVLSPGFSLPRTTLTLLAEELASRGYVVAAVDHAYESVGTLFPGGRMLTCVACEAADDLAAVAEGRAADLSFVLDRLTGPRPAWRHAGLIDTTRIGMAGHSIGGNATAVTMAGDSRVRAGANLDGTFFAPVPAEGLGGRPFLMLGTESLHRPGGGDESWDQGWARLDGWRRWLTVTGSGHFTFIDLPVLGGQLGLTDPEAPLSGERSGEITRGYLAAFFDAHLRGQPQPLLDGPTAANPEVVFQGG</sequence>
<feature type="signal peptide" evidence="5">
    <location>
        <begin position="1"/>
        <end position="28"/>
    </location>
</feature>
<gene>
    <name evidence="6" type="ORF">E1283_03720</name>
</gene>
<evidence type="ECO:0000256" key="5">
    <source>
        <dbReference type="SAM" id="SignalP"/>
    </source>
</evidence>
<evidence type="ECO:0000313" key="7">
    <source>
        <dbReference type="Proteomes" id="UP000295345"/>
    </source>
</evidence>
<dbReference type="Proteomes" id="UP000295345">
    <property type="component" value="Unassembled WGS sequence"/>
</dbReference>
<dbReference type="RefSeq" id="WP_132816403.1">
    <property type="nucleotide sequence ID" value="NZ_SMKI01000023.1"/>
</dbReference>
<evidence type="ECO:0000256" key="4">
    <source>
        <dbReference type="SAM" id="MobiDB-lite"/>
    </source>
</evidence>
<name>A0A4R4TU09_9ACTN</name>
<dbReference type="Pfam" id="PF03403">
    <property type="entry name" value="PAF-AH_p_II"/>
    <property type="match status" value="2"/>
</dbReference>
<feature type="region of interest" description="Disordered" evidence="4">
    <location>
        <begin position="34"/>
        <end position="63"/>
    </location>
</feature>
<feature type="chain" id="PRO_5038709849" evidence="5">
    <location>
        <begin position="29"/>
        <end position="395"/>
    </location>
</feature>